<keyword evidence="3" id="KW-1185">Reference proteome</keyword>
<proteinExistence type="predicted"/>
<dbReference type="Pfam" id="PF00535">
    <property type="entry name" value="Glycos_transf_2"/>
    <property type="match status" value="1"/>
</dbReference>
<dbReference type="Proteomes" id="UP001195624">
    <property type="component" value="Unassembled WGS sequence"/>
</dbReference>
<sequence length="298" mass="34019">MHNLSEVGFPPINIIVPTYNHCKYINNCIMSLSRSYSGIINVIACDDCSTDNSLEALKSSLELASELNPLLSYQILINECNKGVSASLNHCLSYCAYDYVYIIASDDSVNEKALDTALLFLIKSGADAVINDCKVIDGNNNTLFESCFFQFRKSNKKQLLTTQLANELVFNWNVPGPALIIKREAYAKTGEYDETLRAEDRDFYLRLVSQCNVVFNQEKLANYRVHLQNASRSKLYLENAEKEFANVNYRHAMAFSGLARWYLLTYRIDMVGFLNPLPKLLRKTFKVIYDFKIKVIKK</sequence>
<dbReference type="InterPro" id="IPR001173">
    <property type="entry name" value="Glyco_trans_2-like"/>
</dbReference>
<dbReference type="PANTHER" id="PTHR43685">
    <property type="entry name" value="GLYCOSYLTRANSFERASE"/>
    <property type="match status" value="1"/>
</dbReference>
<dbReference type="RefSeq" id="WP_071590498.1">
    <property type="nucleotide sequence ID" value="NZ_JAGGMQ010000001.1"/>
</dbReference>
<organism evidence="2 3">
    <name type="scientific">Winslowiella toletana</name>
    <dbReference type="NCBI Taxonomy" id="92490"/>
    <lineage>
        <taxon>Bacteria</taxon>
        <taxon>Pseudomonadati</taxon>
        <taxon>Pseudomonadota</taxon>
        <taxon>Gammaproteobacteria</taxon>
        <taxon>Enterobacterales</taxon>
        <taxon>Erwiniaceae</taxon>
        <taxon>Winslowiella</taxon>
    </lineage>
</organism>
<evidence type="ECO:0000313" key="3">
    <source>
        <dbReference type="Proteomes" id="UP001195624"/>
    </source>
</evidence>
<dbReference type="EMBL" id="JAGGMQ010000001">
    <property type="protein sequence ID" value="MBP2167469.1"/>
    <property type="molecule type" value="Genomic_DNA"/>
</dbReference>
<dbReference type="InterPro" id="IPR050834">
    <property type="entry name" value="Glycosyltransf_2"/>
</dbReference>
<reference evidence="3" key="1">
    <citation type="submission" date="2023-07" db="EMBL/GenBank/DDBJ databases">
        <title>Genome mining of underrepresented organisms for secondary metabolites.</title>
        <authorList>
            <person name="D'Agostino P.M."/>
        </authorList>
    </citation>
    <scope>NUCLEOTIDE SEQUENCE [LARGE SCALE GENOMIC DNA]</scope>
    <source>
        <strain evidence="3">WS4403</strain>
    </source>
</reference>
<dbReference type="PANTHER" id="PTHR43685:SF11">
    <property type="entry name" value="GLYCOSYLTRANSFERASE TAGX-RELATED"/>
    <property type="match status" value="1"/>
</dbReference>
<comment type="caution">
    <text evidence="2">The sequence shown here is derived from an EMBL/GenBank/DDBJ whole genome shotgun (WGS) entry which is preliminary data.</text>
</comment>
<dbReference type="InterPro" id="IPR029044">
    <property type="entry name" value="Nucleotide-diphossugar_trans"/>
</dbReference>
<evidence type="ECO:0000313" key="2">
    <source>
        <dbReference type="EMBL" id="MBP2167469.1"/>
    </source>
</evidence>
<gene>
    <name evidence="2" type="ORF">J2125_000661</name>
</gene>
<name>A0ABS4P4C9_9GAMM</name>
<feature type="domain" description="Glycosyltransferase 2-like" evidence="1">
    <location>
        <begin position="14"/>
        <end position="148"/>
    </location>
</feature>
<dbReference type="SUPFAM" id="SSF53448">
    <property type="entry name" value="Nucleotide-diphospho-sugar transferases"/>
    <property type="match status" value="1"/>
</dbReference>
<protein>
    <submittedName>
        <fullName evidence="2">Glycosyltransferase involved in cell wall biosynthesis</fullName>
    </submittedName>
</protein>
<evidence type="ECO:0000259" key="1">
    <source>
        <dbReference type="Pfam" id="PF00535"/>
    </source>
</evidence>
<dbReference type="Gene3D" id="3.90.550.10">
    <property type="entry name" value="Spore Coat Polysaccharide Biosynthesis Protein SpsA, Chain A"/>
    <property type="match status" value="1"/>
</dbReference>
<accession>A0ABS4P4C9</accession>